<dbReference type="RefSeq" id="WP_021725433.1">
    <property type="nucleotide sequence ID" value="NZ_AWEZ01000020.1"/>
</dbReference>
<dbReference type="AlphaFoldDB" id="U2TTY9"/>
<evidence type="ECO:0000313" key="3">
    <source>
        <dbReference type="Proteomes" id="UP000016638"/>
    </source>
</evidence>
<evidence type="ECO:0000313" key="2">
    <source>
        <dbReference type="EMBL" id="ERL09805.1"/>
    </source>
</evidence>
<organism evidence="2 3">
    <name type="scientific">Olsenella profusa F0195</name>
    <dbReference type="NCBI Taxonomy" id="1125712"/>
    <lineage>
        <taxon>Bacteria</taxon>
        <taxon>Bacillati</taxon>
        <taxon>Actinomycetota</taxon>
        <taxon>Coriobacteriia</taxon>
        <taxon>Coriobacteriales</taxon>
        <taxon>Atopobiaceae</taxon>
        <taxon>Olsenella</taxon>
    </lineage>
</organism>
<proteinExistence type="predicted"/>
<feature type="compositionally biased region" description="Basic and acidic residues" evidence="1">
    <location>
        <begin position="84"/>
        <end position="97"/>
    </location>
</feature>
<feature type="region of interest" description="Disordered" evidence="1">
    <location>
        <begin position="59"/>
        <end position="154"/>
    </location>
</feature>
<dbReference type="PATRIC" id="fig|1125712.3.peg.600"/>
<sequence>MNIFDSYIDAGQQLGKRDRERYYTALIEFLAYGIEPDVKGTAMAVIIAIRPSLDESRTRIVNGRKGGRPNKKLNGEIAESQTPETEKPNREKSEKLNGEIAESQTPETEKPKGKGKSKGKEELPNGSSKKSPRFQKPTADDVSAYASERGHPGFDAARFMDYYESNGWKVGRNPMRDWKATVRRWCRDECHEGGEYHGEYD</sequence>
<dbReference type="OrthoDB" id="7365718at2"/>
<dbReference type="STRING" id="1125712.HMPREF1316_1538"/>
<dbReference type="EMBL" id="AWEZ01000020">
    <property type="protein sequence ID" value="ERL09805.1"/>
    <property type="molecule type" value="Genomic_DNA"/>
</dbReference>
<keyword evidence="3" id="KW-1185">Reference proteome</keyword>
<dbReference type="eggNOG" id="ENOG5030J8C">
    <property type="taxonomic scope" value="Bacteria"/>
</dbReference>
<name>U2TTY9_9ACTN</name>
<gene>
    <name evidence="2" type="ORF">HMPREF1316_1538</name>
</gene>
<reference evidence="2 3" key="1">
    <citation type="submission" date="2013-08" db="EMBL/GenBank/DDBJ databases">
        <authorList>
            <person name="Durkin A.S."/>
            <person name="Haft D.R."/>
            <person name="McCorrison J."/>
            <person name="Torralba M."/>
            <person name="Gillis M."/>
            <person name="Haft D.H."/>
            <person name="Methe B."/>
            <person name="Sutton G."/>
            <person name="Nelson K.E."/>
        </authorList>
    </citation>
    <scope>NUCLEOTIDE SEQUENCE [LARGE SCALE GENOMIC DNA]</scope>
    <source>
        <strain evidence="2 3">F0195</strain>
    </source>
</reference>
<feature type="compositionally biased region" description="Basic and acidic residues" evidence="1">
    <location>
        <begin position="107"/>
        <end position="123"/>
    </location>
</feature>
<evidence type="ECO:0000256" key="1">
    <source>
        <dbReference type="SAM" id="MobiDB-lite"/>
    </source>
</evidence>
<dbReference type="Proteomes" id="UP000016638">
    <property type="component" value="Unassembled WGS sequence"/>
</dbReference>
<protein>
    <submittedName>
        <fullName evidence="2">Uncharacterized protein</fullName>
    </submittedName>
</protein>
<accession>U2TTY9</accession>
<comment type="caution">
    <text evidence="2">The sequence shown here is derived from an EMBL/GenBank/DDBJ whole genome shotgun (WGS) entry which is preliminary data.</text>
</comment>